<keyword evidence="2 7" id="KW-0489">Methyltransferase</keyword>
<evidence type="ECO:0000256" key="4">
    <source>
        <dbReference type="ARBA" id="ARBA00022691"/>
    </source>
</evidence>
<evidence type="ECO:0000256" key="2">
    <source>
        <dbReference type="ARBA" id="ARBA00022603"/>
    </source>
</evidence>
<name>M0CW34_9EURY</name>
<dbReference type="EMBL" id="AOIU01000013">
    <property type="protein sequence ID" value="ELZ27446.1"/>
    <property type="molecule type" value="Genomic_DNA"/>
</dbReference>
<comment type="caution">
    <text evidence="7">The sequence shown here is derived from an EMBL/GenBank/DDBJ whole genome shotgun (WGS) entry which is preliminary data.</text>
</comment>
<keyword evidence="8" id="KW-1185">Reference proteome</keyword>
<dbReference type="InterPro" id="IPR004384">
    <property type="entry name" value="RNA_MeTrfase_TrmJ/LasT"/>
</dbReference>
<evidence type="ECO:0000256" key="3">
    <source>
        <dbReference type="ARBA" id="ARBA00022679"/>
    </source>
</evidence>
<dbReference type="GO" id="GO:0005829">
    <property type="term" value="C:cytosol"/>
    <property type="evidence" value="ECO:0007669"/>
    <property type="project" value="TreeGrafter"/>
</dbReference>
<dbReference type="NCBIfam" id="TIGR00050">
    <property type="entry name" value="rRNA_methyl_1"/>
    <property type="match status" value="1"/>
</dbReference>
<dbReference type="eggNOG" id="arCOG01018">
    <property type="taxonomic scope" value="Archaea"/>
</dbReference>
<dbReference type="GO" id="GO:0008173">
    <property type="term" value="F:RNA methyltransferase activity"/>
    <property type="evidence" value="ECO:0007669"/>
    <property type="project" value="InterPro"/>
</dbReference>
<evidence type="ECO:0000259" key="6">
    <source>
        <dbReference type="Pfam" id="PF00588"/>
    </source>
</evidence>
<keyword evidence="4" id="KW-0949">S-adenosyl-L-methionine</keyword>
<dbReference type="PANTHER" id="PTHR42786">
    <property type="entry name" value="TRNA/RRNA METHYLTRANSFERASE"/>
    <property type="match status" value="1"/>
</dbReference>
<dbReference type="GO" id="GO:0003723">
    <property type="term" value="F:RNA binding"/>
    <property type="evidence" value="ECO:0007669"/>
    <property type="project" value="InterPro"/>
</dbReference>
<evidence type="ECO:0000256" key="1">
    <source>
        <dbReference type="ARBA" id="ARBA00007228"/>
    </source>
</evidence>
<dbReference type="STRING" id="797114.C475_05990"/>
<dbReference type="InterPro" id="IPR029028">
    <property type="entry name" value="Alpha/beta_knot_MTases"/>
</dbReference>
<feature type="domain" description="tRNA/rRNA methyltransferase SpoU type" evidence="6">
    <location>
        <begin position="28"/>
        <end position="180"/>
    </location>
</feature>
<organism evidence="7 8">
    <name type="scientific">Halosimplex carlsbadense 2-9-1</name>
    <dbReference type="NCBI Taxonomy" id="797114"/>
    <lineage>
        <taxon>Archaea</taxon>
        <taxon>Methanobacteriati</taxon>
        <taxon>Methanobacteriota</taxon>
        <taxon>Stenosarchaea group</taxon>
        <taxon>Halobacteria</taxon>
        <taxon>Halobacteriales</taxon>
        <taxon>Haloarculaceae</taxon>
        <taxon>Halosimplex</taxon>
    </lineage>
</organism>
<dbReference type="PIRSF" id="PIRSF004808">
    <property type="entry name" value="LasT"/>
    <property type="match status" value="1"/>
</dbReference>
<dbReference type="SUPFAM" id="SSF75217">
    <property type="entry name" value="alpha/beta knot"/>
    <property type="match status" value="1"/>
</dbReference>
<accession>M0CW34</accession>
<dbReference type="Pfam" id="PF00588">
    <property type="entry name" value="SpoU_methylase"/>
    <property type="match status" value="1"/>
</dbReference>
<dbReference type="GO" id="GO:0002128">
    <property type="term" value="P:tRNA nucleoside ribose methylation"/>
    <property type="evidence" value="ECO:0007669"/>
    <property type="project" value="TreeGrafter"/>
</dbReference>
<dbReference type="InterPro" id="IPR001537">
    <property type="entry name" value="SpoU_MeTrfase"/>
</dbReference>
<evidence type="ECO:0000313" key="7">
    <source>
        <dbReference type="EMBL" id="ELZ27446.1"/>
    </source>
</evidence>
<dbReference type="OrthoDB" id="372184at2157"/>
<gene>
    <name evidence="7" type="ORF">C475_05990</name>
</gene>
<feature type="region of interest" description="Disordered" evidence="5">
    <location>
        <begin position="1"/>
        <end position="27"/>
    </location>
</feature>
<evidence type="ECO:0000256" key="5">
    <source>
        <dbReference type="SAM" id="MobiDB-lite"/>
    </source>
</evidence>
<comment type="similarity">
    <text evidence="1">Belongs to the class IV-like SAM-binding methyltransferase superfamily. RNA methyltransferase TrmH family.</text>
</comment>
<dbReference type="InterPro" id="IPR029026">
    <property type="entry name" value="tRNA_m1G_MTases_N"/>
</dbReference>
<dbReference type="PANTHER" id="PTHR42786:SF2">
    <property type="entry name" value="TRNA (CYTIDINE_URIDINE-2'-O-)-METHYLTRANSFERASE TRMJ"/>
    <property type="match status" value="1"/>
</dbReference>
<dbReference type="AlphaFoldDB" id="M0CW34"/>
<evidence type="ECO:0000313" key="8">
    <source>
        <dbReference type="Proteomes" id="UP000011626"/>
    </source>
</evidence>
<protein>
    <submittedName>
        <fullName evidence="7">RNA methyltransferase</fullName>
    </submittedName>
</protein>
<dbReference type="CDD" id="cd18093">
    <property type="entry name" value="SpoU-like_TrmJ"/>
    <property type="match status" value="1"/>
</dbReference>
<keyword evidence="3 7" id="KW-0808">Transferase</keyword>
<dbReference type="Gene3D" id="1.10.8.590">
    <property type="match status" value="1"/>
</dbReference>
<dbReference type="RefSeq" id="WP_006882870.1">
    <property type="nucleotide sequence ID" value="NZ_AOIU01000013.1"/>
</dbReference>
<proteinExistence type="inferred from homology"/>
<sequence>MSGDSTADGANDDETAGGGPDRDGGPRISVAVVDAETSGNVGTIARSMKNFGLSDLYLVDPPDIGPESEAAGFAGQAREDILPNAREVSFDYLVENFHTVGCTAVTNEDERSHTRYPFRTPADLADSLRGVDADTCVVFGRERVGLTNGELARLDEVCSIPASGEYPVLNLGQAATVVCYELRDLTVAETQHPESSHQRADERAVEGLHEQFGEFLDAIDHPEEKRAKAGRLWRRFVGRAHPTGREAKTLRGVFRRAGQKVDRLEGDDTDDTDGERD</sequence>
<dbReference type="Gene3D" id="3.40.1280.10">
    <property type="match status" value="1"/>
</dbReference>
<dbReference type="PATRIC" id="fig|797114.5.peg.1224"/>
<reference evidence="7 8" key="1">
    <citation type="journal article" date="2014" name="PLoS Genet.">
        <title>Phylogenetically driven sequencing of extremely halophilic archaea reveals strategies for static and dynamic osmo-response.</title>
        <authorList>
            <person name="Becker E.A."/>
            <person name="Seitzer P.M."/>
            <person name="Tritt A."/>
            <person name="Larsen D."/>
            <person name="Krusor M."/>
            <person name="Yao A.I."/>
            <person name="Wu D."/>
            <person name="Madern D."/>
            <person name="Eisen J.A."/>
            <person name="Darling A.E."/>
            <person name="Facciotti M.T."/>
        </authorList>
    </citation>
    <scope>NUCLEOTIDE SEQUENCE [LARGE SCALE GENOMIC DNA]</scope>
    <source>
        <strain evidence="7 8">2-9-1</strain>
    </source>
</reference>
<dbReference type="Proteomes" id="UP000011626">
    <property type="component" value="Unassembled WGS sequence"/>
</dbReference>